<dbReference type="KEGG" id="aplc:110973730"/>
<dbReference type="GO" id="GO:0001734">
    <property type="term" value="F:mRNA m(6)A methyltransferase activity"/>
    <property type="evidence" value="ECO:0007669"/>
    <property type="project" value="UniProtKB-EC"/>
</dbReference>
<dbReference type="CTD" id="56339"/>
<reference evidence="9" key="1">
    <citation type="submission" date="2025-08" db="UniProtKB">
        <authorList>
            <consortium name="RefSeq"/>
        </authorList>
    </citation>
    <scope>IDENTIFICATION</scope>
</reference>
<accession>A0A8B7XK13</accession>
<dbReference type="OMA" id="HMDMEIE"/>
<dbReference type="SUPFAM" id="SSF53335">
    <property type="entry name" value="S-adenosyl-L-methionine-dependent methyltransferases"/>
    <property type="match status" value="1"/>
</dbReference>
<organism evidence="8 9">
    <name type="scientific">Acanthaster planci</name>
    <name type="common">Crown-of-thorns starfish</name>
    <dbReference type="NCBI Taxonomy" id="133434"/>
    <lineage>
        <taxon>Eukaryota</taxon>
        <taxon>Metazoa</taxon>
        <taxon>Echinodermata</taxon>
        <taxon>Eleutherozoa</taxon>
        <taxon>Asterozoa</taxon>
        <taxon>Asteroidea</taxon>
        <taxon>Valvatacea</taxon>
        <taxon>Valvatida</taxon>
        <taxon>Acanthasteridae</taxon>
        <taxon>Acanthaster</taxon>
    </lineage>
</organism>
<protein>
    <recommendedName>
        <fullName evidence="1">mRNA m(6)A methyltransferase</fullName>
        <ecNumber evidence="1">2.1.1.348</ecNumber>
    </recommendedName>
</protein>
<dbReference type="GeneID" id="110973730"/>
<comment type="similarity">
    <text evidence="6">Belongs to the MT-A70-like family.</text>
</comment>
<dbReference type="OrthoDB" id="10262526at2759"/>
<comment type="catalytic activity">
    <reaction evidence="5">
        <text>an adenosine in mRNA + S-adenosyl-L-methionine = an N(6)-methyladenosine in mRNA + S-adenosyl-L-homocysteine + H(+)</text>
        <dbReference type="Rhea" id="RHEA:55584"/>
        <dbReference type="Rhea" id="RHEA-COMP:12414"/>
        <dbReference type="Rhea" id="RHEA-COMP:12417"/>
        <dbReference type="ChEBI" id="CHEBI:15378"/>
        <dbReference type="ChEBI" id="CHEBI:57856"/>
        <dbReference type="ChEBI" id="CHEBI:59789"/>
        <dbReference type="ChEBI" id="CHEBI:74411"/>
        <dbReference type="ChEBI" id="CHEBI:74449"/>
        <dbReference type="EC" id="2.1.1.348"/>
    </reaction>
</comment>
<evidence type="ECO:0000313" key="8">
    <source>
        <dbReference type="Proteomes" id="UP000694845"/>
    </source>
</evidence>
<dbReference type="EC" id="2.1.1.348" evidence="1"/>
<dbReference type="PANTHER" id="PTHR12829:SF7">
    <property type="entry name" value="N6-ADENOSINE-METHYLTRANSFERASE CATALYTIC SUBUNIT"/>
    <property type="match status" value="1"/>
</dbReference>
<dbReference type="RefSeq" id="XP_022080472.1">
    <property type="nucleotide sequence ID" value="XM_022224780.1"/>
</dbReference>
<name>A0A8B7XK13_ACAPL</name>
<evidence type="ECO:0000256" key="1">
    <source>
        <dbReference type="ARBA" id="ARBA00012160"/>
    </source>
</evidence>
<evidence type="ECO:0000256" key="3">
    <source>
        <dbReference type="ARBA" id="ARBA00022679"/>
    </source>
</evidence>
<dbReference type="InterPro" id="IPR029063">
    <property type="entry name" value="SAM-dependent_MTases_sf"/>
</dbReference>
<feature type="compositionally biased region" description="Basic and acidic residues" evidence="7">
    <location>
        <begin position="197"/>
        <end position="226"/>
    </location>
</feature>
<evidence type="ECO:0000256" key="5">
    <source>
        <dbReference type="ARBA" id="ARBA00048957"/>
    </source>
</evidence>
<dbReference type="GO" id="GO:0005634">
    <property type="term" value="C:nucleus"/>
    <property type="evidence" value="ECO:0007669"/>
    <property type="project" value="InterPro"/>
</dbReference>
<dbReference type="Pfam" id="PF05063">
    <property type="entry name" value="MT-A70"/>
    <property type="match status" value="1"/>
</dbReference>
<dbReference type="PANTHER" id="PTHR12829">
    <property type="entry name" value="N6-ADENOSINE-METHYLTRANSFERASE"/>
    <property type="match status" value="1"/>
</dbReference>
<evidence type="ECO:0000256" key="2">
    <source>
        <dbReference type="ARBA" id="ARBA00022603"/>
    </source>
</evidence>
<dbReference type="InterPro" id="IPR007757">
    <property type="entry name" value="MT-A70-like"/>
</dbReference>
<feature type="region of interest" description="Disordered" evidence="7">
    <location>
        <begin position="171"/>
        <end position="226"/>
    </location>
</feature>
<dbReference type="GO" id="GO:0036396">
    <property type="term" value="C:RNA N6-methyladenosine methyltransferase complex"/>
    <property type="evidence" value="ECO:0007669"/>
    <property type="project" value="TreeGrafter"/>
</dbReference>
<keyword evidence="2" id="KW-0489">Methyltransferase</keyword>
<dbReference type="GO" id="GO:0001510">
    <property type="term" value="P:RNA methylation"/>
    <property type="evidence" value="ECO:0007669"/>
    <property type="project" value="InterPro"/>
</dbReference>
<dbReference type="PROSITE" id="PS51143">
    <property type="entry name" value="MT_A70"/>
    <property type="match status" value="1"/>
</dbReference>
<keyword evidence="4" id="KW-0949">S-adenosyl-L-methionine</keyword>
<proteinExistence type="inferred from homology"/>
<dbReference type="PROSITE" id="PS51563">
    <property type="entry name" value="SAM_MTA70L_1"/>
    <property type="match status" value="1"/>
</dbReference>
<dbReference type="Proteomes" id="UP000694845">
    <property type="component" value="Unplaced"/>
</dbReference>
<evidence type="ECO:0000256" key="6">
    <source>
        <dbReference type="PROSITE-ProRule" id="PRU00489"/>
    </source>
</evidence>
<keyword evidence="3" id="KW-0808">Transferase</keyword>
<dbReference type="AlphaFoldDB" id="A0A8B7XK13"/>
<evidence type="ECO:0000313" key="9">
    <source>
        <dbReference type="RefSeq" id="XP_022080472.1"/>
    </source>
</evidence>
<feature type="compositionally biased region" description="Polar residues" evidence="7">
    <location>
        <begin position="33"/>
        <end position="72"/>
    </location>
</feature>
<keyword evidence="8" id="KW-1185">Reference proteome</keyword>
<evidence type="ECO:0000256" key="7">
    <source>
        <dbReference type="SAM" id="MobiDB-lite"/>
    </source>
</evidence>
<sequence>MSDTWSDIQAVKRRQENLRERLQRRKKERQNLGLSSQSDGSSNAVIADVSTSPGTPFQSGASLSRSDTSSPLTVVPASAEPKLDPRTEKKLLERLCDHSLSLPVDSDSLHSSLSKILAHDVSQASVESLLQKFLAQELITVREGSTADGKPCLVVVSVEYSKISAMTVELSDRDRGVSPALPSSRKRKREGSPGPKAQDDASKNAKTPASDEKPQKEEGQLDVQREDNLESLLSATSFKEQENKEMGQELFELLSIPTAKEQSLVEKFKSQGGTVQEFCAHGTRADCIKEMGANHTCNKLHFRRLINKHTDESLGDCSFLNTCFHMDTCKYVHYEIEYPSKPDNGQQILGAPRGIRSNSNVTMIPAQWIQCDLRHLDTTILGKFAVVMADPPWDIHMELPYGTMQDDEMRHLNVPVLQDEGYIFLWVTGRAMELGRECLSLWGYERTEELIWVKTNQLQRLIRTGRTGHWLNHGKEHCLVGRKGDPKGFNKGLDCDVIVAEVRETSHKPDEIYGLIERLAPGTRKIELFGRAHNVQPNWITLGNQLDGVHLVEPDLIDRFKEVYPDWNAMIPPQKKAIASA</sequence>
<gene>
    <name evidence="9" type="primary">LOC110973730</name>
</gene>
<evidence type="ECO:0000256" key="4">
    <source>
        <dbReference type="ARBA" id="ARBA00022691"/>
    </source>
</evidence>
<feature type="region of interest" description="Disordered" evidence="7">
    <location>
        <begin position="22"/>
        <end position="86"/>
    </location>
</feature>
<dbReference type="InterPro" id="IPR025848">
    <property type="entry name" value="MT-A70"/>
</dbReference>